<dbReference type="Proteomes" id="UP000001882">
    <property type="component" value="Chromosome"/>
</dbReference>
<name>D1YVZ2_METPS</name>
<feature type="transmembrane region" description="Helical" evidence="19">
    <location>
        <begin position="71"/>
        <end position="97"/>
    </location>
</feature>
<evidence type="ECO:0000256" key="17">
    <source>
        <dbReference type="ARBA" id="ARBA00044880"/>
    </source>
</evidence>
<evidence type="ECO:0000256" key="3">
    <source>
        <dbReference type="ARBA" id="ARBA00004839"/>
    </source>
</evidence>
<evidence type="ECO:0000256" key="9">
    <source>
        <dbReference type="ARBA" id="ARBA00022603"/>
    </source>
</evidence>
<comment type="catalytic activity">
    <reaction evidence="17 19">
        <text>5-methyl-5,6,7,8-tetrahydromethanopterin + coenzyme M + 2 Na(+)(in) = 5,6,7,8-tetrahydromethanopterin + methyl-coenzyme M + 2 Na(+)(out)</text>
        <dbReference type="Rhea" id="RHEA:53492"/>
        <dbReference type="ChEBI" id="CHEBI:29101"/>
        <dbReference type="ChEBI" id="CHEBI:58103"/>
        <dbReference type="ChEBI" id="CHEBI:58116"/>
        <dbReference type="ChEBI" id="CHEBI:58286"/>
        <dbReference type="ChEBI" id="CHEBI:58319"/>
        <dbReference type="EC" id="7.2.1.4"/>
    </reaction>
</comment>
<dbReference type="NCBIfam" id="TIGR04166">
    <property type="entry name" value="methano_MtrB"/>
    <property type="match status" value="1"/>
</dbReference>
<keyword evidence="13 19" id="KW-1133">Transmembrane helix</keyword>
<evidence type="ECO:0000256" key="2">
    <source>
        <dbReference type="ARBA" id="ARBA00004162"/>
    </source>
</evidence>
<dbReference type="HAMAP" id="MF_01094">
    <property type="entry name" value="MtrB"/>
    <property type="match status" value="1"/>
</dbReference>
<accession>D1YVZ2</accession>
<dbReference type="PIRSF" id="PIRSF005518">
    <property type="entry name" value="MtrB"/>
    <property type="match status" value="1"/>
</dbReference>
<dbReference type="InParanoid" id="D1YVZ2"/>
<comment type="subcellular location">
    <subcellularLocation>
        <location evidence="2 19">Cell membrane</location>
        <topology evidence="2 19">Single-pass membrane protein</topology>
    </subcellularLocation>
</comment>
<comment type="pathway">
    <text evidence="3 19">One-carbon metabolism; methanogenesis from CO(2); methyl-coenzyme M from 5,10-methylene-5,6,7,8-tetrahydromethanopterin: step 2/2.</text>
</comment>
<reference evidence="20 21" key="1">
    <citation type="journal article" date="2007" name="Appl. Environ. Microbiol.">
        <title>Isolation of key methanogens for global methane emission from rice paddy fields: a novel isolate affiliated with the clone cluster rice cluster I.</title>
        <authorList>
            <person name="Sakai S."/>
            <person name="Imachi H."/>
            <person name="Sekiguchi Y."/>
            <person name="Ohashi A."/>
            <person name="Harada H."/>
            <person name="Kamagata Y."/>
        </authorList>
    </citation>
    <scope>NUCLEOTIDE SEQUENCE [LARGE SCALE GENOMIC DNA]</scope>
    <source>
        <strain evidence="21">DSM 17711 / JCM 13418 / NBRC 101707 / SANAE</strain>
    </source>
</reference>
<dbReference type="InterPro" id="IPR008690">
    <property type="entry name" value="MtrB_MeTrfase"/>
</dbReference>
<dbReference type="eggNOG" id="arCOG04867">
    <property type="taxonomic scope" value="Archaea"/>
</dbReference>
<dbReference type="GO" id="GO:0006730">
    <property type="term" value="P:one-carbon metabolic process"/>
    <property type="evidence" value="ECO:0007669"/>
    <property type="project" value="UniProtKB-UniRule"/>
</dbReference>
<evidence type="ECO:0000256" key="5">
    <source>
        <dbReference type="ARBA" id="ARBA00011616"/>
    </source>
</evidence>
<dbReference type="GO" id="GO:0005886">
    <property type="term" value="C:plasma membrane"/>
    <property type="evidence" value="ECO:0007669"/>
    <property type="project" value="UniProtKB-SubCell"/>
</dbReference>
<evidence type="ECO:0000256" key="16">
    <source>
        <dbReference type="ARBA" id="ARBA00029818"/>
    </source>
</evidence>
<keyword evidence="15 19" id="KW-0472">Membrane</keyword>
<evidence type="ECO:0000256" key="10">
    <source>
        <dbReference type="ARBA" id="ARBA00022679"/>
    </source>
</evidence>
<evidence type="ECO:0000256" key="1">
    <source>
        <dbReference type="ARBA" id="ARBA00002533"/>
    </source>
</evidence>
<evidence type="ECO:0000256" key="8">
    <source>
        <dbReference type="ARBA" id="ARBA00022563"/>
    </source>
</evidence>
<keyword evidence="8 19" id="KW-0554">One-carbon metabolism</keyword>
<evidence type="ECO:0000256" key="19">
    <source>
        <dbReference type="HAMAP-Rule" id="MF_01094"/>
    </source>
</evidence>
<keyword evidence="7 19" id="KW-1003">Cell membrane</keyword>
<dbReference type="GeneID" id="8682980"/>
<keyword evidence="12 19" id="KW-1278">Translocase</keyword>
<dbReference type="FunCoup" id="D1YVZ2">
    <property type="interactions" value="51"/>
</dbReference>
<dbReference type="GO" id="GO:0030269">
    <property type="term" value="F:tetrahydromethanopterin S-methyltransferase activity"/>
    <property type="evidence" value="ECO:0007669"/>
    <property type="project" value="UniProtKB-UniRule"/>
</dbReference>
<comment type="function">
    <text evidence="1 19">Part of a complex that catalyzes the formation of methyl-coenzyme M and tetrahydromethanopterin from coenzyme M and methyl-tetrahydromethanopterin. This is an energy-conserving, sodium-ion translocating step.</text>
</comment>
<keyword evidence="21" id="KW-1185">Reference proteome</keyword>
<gene>
    <name evidence="19 20" type="primary">mtrB</name>
    <name evidence="20" type="ordered locus">MCP_0542</name>
</gene>
<dbReference type="GO" id="GO:0019386">
    <property type="term" value="P:methanogenesis, from carbon dioxide"/>
    <property type="evidence" value="ECO:0007669"/>
    <property type="project" value="UniProtKB-UniRule"/>
</dbReference>
<proteinExistence type="inferred from homology"/>
<dbReference type="GO" id="GO:0032259">
    <property type="term" value="P:methylation"/>
    <property type="evidence" value="ECO:0007669"/>
    <property type="project" value="UniProtKB-KW"/>
</dbReference>
<evidence type="ECO:0000256" key="6">
    <source>
        <dbReference type="ARBA" id="ARBA00015127"/>
    </source>
</evidence>
<dbReference type="AlphaFoldDB" id="D1YVZ2"/>
<dbReference type="UniPathway" id="UPA00640">
    <property type="reaction ID" value="UER00698"/>
</dbReference>
<keyword evidence="10 19" id="KW-0808">Transferase</keyword>
<organism evidence="20 21">
    <name type="scientific">Methanocella paludicola (strain DSM 17711 / JCM 13418 / NBRC 101707 / SANAE)</name>
    <dbReference type="NCBI Taxonomy" id="304371"/>
    <lineage>
        <taxon>Archaea</taxon>
        <taxon>Methanobacteriati</taxon>
        <taxon>Methanobacteriota</taxon>
        <taxon>Stenosarchaea group</taxon>
        <taxon>Methanomicrobia</taxon>
        <taxon>Methanocellales</taxon>
        <taxon>Methanocellaceae</taxon>
        <taxon>Methanocella</taxon>
    </lineage>
</organism>
<reference evidence="21" key="3">
    <citation type="journal article" date="2011" name="PLoS ONE">
        <title>Genome sequence of a mesophilic hydrogenotrophic methanogen Methanocella paludicola, the first cultivated representative of the order Methanocellales.</title>
        <authorList>
            <person name="Sakai S."/>
            <person name="Takaki Y."/>
            <person name="Shimamura S."/>
            <person name="Sekine M."/>
            <person name="Tajima T."/>
            <person name="Kosugi H."/>
            <person name="Ichikawa N."/>
            <person name="Tasumi E."/>
            <person name="Hiraki A.T."/>
            <person name="Shimizu A."/>
            <person name="Kato Y."/>
            <person name="Nishiko R."/>
            <person name="Mori K."/>
            <person name="Fujita N."/>
            <person name="Imachi H."/>
            <person name="Takai K."/>
        </authorList>
    </citation>
    <scope>NUCLEOTIDE SEQUENCE [LARGE SCALE GENOMIC DNA]</scope>
    <source>
        <strain evidence="21">DSM 17711 / JCM 13418 / NBRC 101707 / SANAE</strain>
    </source>
</reference>
<evidence type="ECO:0000256" key="12">
    <source>
        <dbReference type="ARBA" id="ARBA00022967"/>
    </source>
</evidence>
<evidence type="ECO:0000256" key="11">
    <source>
        <dbReference type="ARBA" id="ARBA00022692"/>
    </source>
</evidence>
<keyword evidence="9 19" id="KW-0489">Methyltransferase</keyword>
<evidence type="ECO:0000256" key="13">
    <source>
        <dbReference type="ARBA" id="ARBA00022989"/>
    </source>
</evidence>
<keyword evidence="11 19" id="KW-0812">Transmembrane</keyword>
<comment type="subunit">
    <text evidence="5 19">The complex is composed of 8 subunits; MtrA, MtrB, MtrC, MtrD, MtrE, MtrF, MtrG and MtrH.</text>
</comment>
<evidence type="ECO:0000256" key="15">
    <source>
        <dbReference type="ARBA" id="ARBA00023136"/>
    </source>
</evidence>
<reference evidence="20 21" key="2">
    <citation type="journal article" date="2008" name="Int. J. Syst. Evol. Microbiol.">
        <title>Methanocella paludicola gen. nov., sp. nov., a methane-producing archaeon, the first isolate of the lineage 'Rice Cluster I', and proposal of the new archaeal order Methanocellales ord. nov.</title>
        <authorList>
            <person name="Sakai S."/>
            <person name="Imachi H."/>
            <person name="Hanada S."/>
            <person name="Ohashi A."/>
            <person name="Harada H."/>
            <person name="Kamagata Y."/>
        </authorList>
    </citation>
    <scope>NUCLEOTIDE SEQUENCE [LARGE SCALE GENOMIC DNA]</scope>
    <source>
        <strain evidence="21">DSM 17711 / JCM 13418 / NBRC 101707 / SANAE</strain>
    </source>
</reference>
<evidence type="ECO:0000256" key="4">
    <source>
        <dbReference type="ARBA" id="ARBA00010027"/>
    </source>
</evidence>
<dbReference type="KEGG" id="mpd:MCP_0542"/>
<sequence length="103" mass="11194">MAAIKVLPEYGLVYDTETGKIAPESGNMVKYTMGSVNTALDKLDKYADDLVNSLAPTGSFLESFPGREKSLYYAGIFTNVFYGFIFGLIAAFVIVFLRAGGMI</sequence>
<dbReference type="STRING" id="304371.MCP_0542"/>
<dbReference type="OrthoDB" id="114034at2157"/>
<evidence type="ECO:0000256" key="18">
    <source>
        <dbReference type="ARBA" id="ARBA00044970"/>
    </source>
</evidence>
<dbReference type="Pfam" id="PF05440">
    <property type="entry name" value="MtrB"/>
    <property type="match status" value="1"/>
</dbReference>
<dbReference type="RefSeq" id="WP_012899294.1">
    <property type="nucleotide sequence ID" value="NC_013665.1"/>
</dbReference>
<protein>
    <recommendedName>
        <fullName evidence="6 19">Tetrahydromethanopterin S-methyltransferase subunit B</fullName>
        <ecNumber evidence="18 19">7.2.1.4</ecNumber>
    </recommendedName>
    <alternativeName>
        <fullName evidence="16 19">N5-methyltetrahydromethanopterin--coenzyme M methyltransferase subunit B</fullName>
    </alternativeName>
</protein>
<keyword evidence="14 19" id="KW-0484">Methanogenesis</keyword>
<evidence type="ECO:0000313" key="21">
    <source>
        <dbReference type="Proteomes" id="UP000001882"/>
    </source>
</evidence>
<evidence type="ECO:0000256" key="14">
    <source>
        <dbReference type="ARBA" id="ARBA00022994"/>
    </source>
</evidence>
<dbReference type="EC" id="7.2.1.4" evidence="18 19"/>
<comment type="similarity">
    <text evidence="4 19">Belongs to the MtrB family.</text>
</comment>
<evidence type="ECO:0000313" key="20">
    <source>
        <dbReference type="EMBL" id="BAI60614.1"/>
    </source>
</evidence>
<dbReference type="EMBL" id="AP011532">
    <property type="protein sequence ID" value="BAI60614.1"/>
    <property type="molecule type" value="Genomic_DNA"/>
</dbReference>
<evidence type="ECO:0000256" key="7">
    <source>
        <dbReference type="ARBA" id="ARBA00022475"/>
    </source>
</evidence>